<dbReference type="Gene3D" id="2.60.120.1110">
    <property type="match status" value="1"/>
</dbReference>
<dbReference type="RefSeq" id="WP_130265021.1">
    <property type="nucleotide sequence ID" value="NZ_CP035952.1"/>
</dbReference>
<dbReference type="AlphaFoldDB" id="A0A411MK41"/>
<organism evidence="1 2">
    <name type="scientific">Pseudomonas tructae</name>
    <dbReference type="NCBI Taxonomy" id="2518644"/>
    <lineage>
        <taxon>Bacteria</taxon>
        <taxon>Pseudomonadati</taxon>
        <taxon>Pseudomonadota</taxon>
        <taxon>Gammaproteobacteria</taxon>
        <taxon>Pseudomonadales</taxon>
        <taxon>Pseudomonadaceae</taxon>
        <taxon>Pseudomonas</taxon>
    </lineage>
</organism>
<dbReference type="KEGG" id="ptk:EXN22_16215"/>
<accession>A0A411MK41</accession>
<gene>
    <name evidence="1" type="ORF">EXN22_16215</name>
</gene>
<proteinExistence type="predicted"/>
<dbReference type="OrthoDB" id="8617484at2"/>
<sequence length="152" mass="15859">MYVDKQLEFSDSQAVTATAISTNVVDLYPRGNAVNTNVTRDIGVGEDVYLVVQTDTTATAAGAATVTVTLESSSTADLATTPTVHYSSAANALAALVGSTTLLAIKLPAGQYNRYVGVRYTVATGPLTAGAFSAFITKDVQAFRAYAKGYQF</sequence>
<keyword evidence="2" id="KW-1185">Reference proteome</keyword>
<reference evidence="1 2" key="1">
    <citation type="submission" date="2019-02" db="EMBL/GenBank/DDBJ databases">
        <title>Complete genome sequence of Pseudomonas sp. SNU WT1 isolated from rainbow trout.</title>
        <authorList>
            <person name="Oh W.T."/>
            <person name="Park S.C."/>
        </authorList>
    </citation>
    <scope>NUCLEOTIDE SEQUENCE [LARGE SCALE GENOMIC DNA]</scope>
    <source>
        <strain evidence="1 2">SNU WT1</strain>
    </source>
</reference>
<evidence type="ECO:0000313" key="1">
    <source>
        <dbReference type="EMBL" id="QBF27159.1"/>
    </source>
</evidence>
<dbReference type="InterPro" id="IPR048922">
    <property type="entry name" value="Bbp16"/>
</dbReference>
<protein>
    <submittedName>
        <fullName evidence="1">Uncharacterized protein</fullName>
    </submittedName>
</protein>
<dbReference type="Proteomes" id="UP000291130">
    <property type="component" value="Chromosome"/>
</dbReference>
<dbReference type="Pfam" id="PF21190">
    <property type="entry name" value="Bbp16"/>
    <property type="match status" value="1"/>
</dbReference>
<name>A0A411MK41_9PSED</name>
<evidence type="ECO:0000313" key="2">
    <source>
        <dbReference type="Proteomes" id="UP000291130"/>
    </source>
</evidence>
<dbReference type="EMBL" id="CP035952">
    <property type="protein sequence ID" value="QBF27159.1"/>
    <property type="molecule type" value="Genomic_DNA"/>
</dbReference>